<keyword evidence="3" id="KW-1185">Reference proteome</keyword>
<feature type="domain" description="Xylose isomerase-like TIM barrel" evidence="1">
    <location>
        <begin position="62"/>
        <end position="296"/>
    </location>
</feature>
<accession>G0IX38</accession>
<dbReference type="Gene3D" id="3.20.20.150">
    <property type="entry name" value="Divalent-metal-dependent TIM barrel enzymes"/>
    <property type="match status" value="1"/>
</dbReference>
<keyword evidence="2" id="KW-0413">Isomerase</keyword>
<dbReference type="STRING" id="880070.Cycma_1834"/>
<proteinExistence type="predicted"/>
<sequence>MHNRRDFIKKTGLATAILGLGLGGQAISMAPRKELFKISLAQWSVNRLLFNKKMDNLDFAVLAKKHGISAVEYVNQFFMDKAKDMAYLKEMKTRAEGEGVTSVLIMCDNEGKLGARDEAERMQTVENHKKWVEAAKFLGCHSIRVNGYSFTRFSADKKDFAESQKLVADGLQSLCEFADTMGINVMIENHGGFSSDAKWLSGVIKAADHPRAGTLPDFGNFLMYREEGEKTLSYDSYKGVKQLMPYAKGVSVKPTVWDGKGNQSQLDYEKMLSIVLKAGYHGYCGIEHGEQGRIWESIVEVREELEAAEKALRSSFSV</sequence>
<dbReference type="GO" id="GO:0016853">
    <property type="term" value="F:isomerase activity"/>
    <property type="evidence" value="ECO:0007669"/>
    <property type="project" value="UniProtKB-KW"/>
</dbReference>
<reference evidence="3" key="1">
    <citation type="submission" date="2011-07" db="EMBL/GenBank/DDBJ databases">
        <title>The complete genome of Cyclobacterium marinum DSM 745.</title>
        <authorList>
            <person name="Lucas S."/>
            <person name="Han J."/>
            <person name="Lapidus A."/>
            <person name="Bruce D."/>
            <person name="Goodwin L."/>
            <person name="Pitluck S."/>
            <person name="Peters L."/>
            <person name="Kyrpides N."/>
            <person name="Mavromatis K."/>
            <person name="Ivanova N."/>
            <person name="Ovchinnikova G."/>
            <person name="Chertkov O."/>
            <person name="Detter J.C."/>
            <person name="Tapia R."/>
            <person name="Han C."/>
            <person name="Land M."/>
            <person name="Hauser L."/>
            <person name="Markowitz V."/>
            <person name="Cheng J.-F."/>
            <person name="Hugenholtz P."/>
            <person name="Woyke T."/>
            <person name="Wu D."/>
            <person name="Tindall B."/>
            <person name="Schuetze A."/>
            <person name="Brambilla E."/>
            <person name="Klenk H.-P."/>
            <person name="Eisen J.A."/>
        </authorList>
    </citation>
    <scope>NUCLEOTIDE SEQUENCE [LARGE SCALE GENOMIC DNA]</scope>
    <source>
        <strain evidence="3">ATCC 25205 / DSM 745 / LMG 13164 / NCIMB 1802</strain>
    </source>
</reference>
<evidence type="ECO:0000313" key="3">
    <source>
        <dbReference type="Proteomes" id="UP000001635"/>
    </source>
</evidence>
<dbReference type="PANTHER" id="PTHR12110:SF53">
    <property type="entry name" value="BLR5974 PROTEIN"/>
    <property type="match status" value="1"/>
</dbReference>
<dbReference type="PANTHER" id="PTHR12110">
    <property type="entry name" value="HYDROXYPYRUVATE ISOMERASE"/>
    <property type="match status" value="1"/>
</dbReference>
<dbReference type="Proteomes" id="UP000001635">
    <property type="component" value="Chromosome"/>
</dbReference>
<gene>
    <name evidence="2" type="ordered locus">Cycma_1834</name>
</gene>
<dbReference type="InterPro" id="IPR013022">
    <property type="entry name" value="Xyl_isomerase-like_TIM-brl"/>
</dbReference>
<dbReference type="eggNOG" id="COG1082">
    <property type="taxonomic scope" value="Bacteria"/>
</dbReference>
<dbReference type="AlphaFoldDB" id="G0IX38"/>
<organism evidence="2 3">
    <name type="scientific">Cyclobacterium marinum (strain ATCC 25205 / DSM 745 / LMG 13164 / NCIMB 1802)</name>
    <name type="common">Flectobacillus marinus</name>
    <dbReference type="NCBI Taxonomy" id="880070"/>
    <lineage>
        <taxon>Bacteria</taxon>
        <taxon>Pseudomonadati</taxon>
        <taxon>Bacteroidota</taxon>
        <taxon>Cytophagia</taxon>
        <taxon>Cytophagales</taxon>
        <taxon>Cyclobacteriaceae</taxon>
        <taxon>Cyclobacterium</taxon>
    </lineage>
</organism>
<dbReference type="HOGENOM" id="CLU_050006_6_2_10"/>
<dbReference type="InterPro" id="IPR036237">
    <property type="entry name" value="Xyl_isomerase-like_sf"/>
</dbReference>
<evidence type="ECO:0000313" key="2">
    <source>
        <dbReference type="EMBL" id="AEL25586.1"/>
    </source>
</evidence>
<dbReference type="RefSeq" id="WP_014019881.1">
    <property type="nucleotide sequence ID" value="NC_015914.1"/>
</dbReference>
<dbReference type="InterPro" id="IPR050312">
    <property type="entry name" value="IolE/XylAMocC-like"/>
</dbReference>
<dbReference type="Pfam" id="PF01261">
    <property type="entry name" value="AP_endonuc_2"/>
    <property type="match status" value="1"/>
</dbReference>
<dbReference type="EMBL" id="CP002955">
    <property type="protein sequence ID" value="AEL25586.1"/>
    <property type="molecule type" value="Genomic_DNA"/>
</dbReference>
<evidence type="ECO:0000259" key="1">
    <source>
        <dbReference type="Pfam" id="PF01261"/>
    </source>
</evidence>
<dbReference type="InterPro" id="IPR019546">
    <property type="entry name" value="TAT_signal_bac_arc"/>
</dbReference>
<dbReference type="OrthoDB" id="1114629at2"/>
<dbReference type="KEGG" id="cmr:Cycma_1834"/>
<dbReference type="PROSITE" id="PS51318">
    <property type="entry name" value="TAT"/>
    <property type="match status" value="1"/>
</dbReference>
<name>G0IX38_CYCMS</name>
<dbReference type="SUPFAM" id="SSF51658">
    <property type="entry name" value="Xylose isomerase-like"/>
    <property type="match status" value="1"/>
</dbReference>
<protein>
    <submittedName>
        <fullName evidence="2">Xylose isomerase domain-containing protein TIM barrel</fullName>
    </submittedName>
</protein>
<dbReference type="InterPro" id="IPR006311">
    <property type="entry name" value="TAT_signal"/>
</dbReference>
<dbReference type="NCBIfam" id="TIGR01409">
    <property type="entry name" value="TAT_signal_seq"/>
    <property type="match status" value="1"/>
</dbReference>